<dbReference type="AlphaFoldDB" id="A0A4Z2CAG0"/>
<evidence type="ECO:0000313" key="3">
    <source>
        <dbReference type="Proteomes" id="UP000516260"/>
    </source>
</evidence>
<keyword evidence="1" id="KW-0472">Membrane</keyword>
<organism evidence="2 3">
    <name type="scientific">Takifugu bimaculatus</name>
    <dbReference type="NCBI Taxonomy" id="433685"/>
    <lineage>
        <taxon>Eukaryota</taxon>
        <taxon>Metazoa</taxon>
        <taxon>Chordata</taxon>
        <taxon>Craniata</taxon>
        <taxon>Vertebrata</taxon>
        <taxon>Euteleostomi</taxon>
        <taxon>Actinopterygii</taxon>
        <taxon>Neopterygii</taxon>
        <taxon>Teleostei</taxon>
        <taxon>Neoteleostei</taxon>
        <taxon>Acanthomorphata</taxon>
        <taxon>Eupercaria</taxon>
        <taxon>Tetraodontiformes</taxon>
        <taxon>Tetradontoidea</taxon>
        <taxon>Tetraodontidae</taxon>
        <taxon>Takifugu</taxon>
    </lineage>
</organism>
<comment type="caution">
    <text evidence="2">The sequence shown here is derived from an EMBL/GenBank/DDBJ whole genome shotgun (WGS) entry which is preliminary data.</text>
</comment>
<evidence type="ECO:0000313" key="2">
    <source>
        <dbReference type="EMBL" id="TNN01131.1"/>
    </source>
</evidence>
<feature type="transmembrane region" description="Helical" evidence="1">
    <location>
        <begin position="102"/>
        <end position="127"/>
    </location>
</feature>
<evidence type="ECO:0000256" key="1">
    <source>
        <dbReference type="SAM" id="Phobius"/>
    </source>
</evidence>
<keyword evidence="3" id="KW-1185">Reference proteome</keyword>
<reference evidence="2 3" key="1">
    <citation type="submission" date="2019-04" db="EMBL/GenBank/DDBJ databases">
        <title>The sequence and de novo assembly of Takifugu bimaculatus genome using PacBio and Hi-C technologies.</title>
        <authorList>
            <person name="Xu P."/>
            <person name="Liu B."/>
            <person name="Zhou Z."/>
        </authorList>
    </citation>
    <scope>NUCLEOTIDE SEQUENCE [LARGE SCALE GENOMIC DNA]</scope>
    <source>
        <strain evidence="2">TB-2018</strain>
        <tissue evidence="2">Muscle</tissue>
    </source>
</reference>
<proteinExistence type="predicted"/>
<keyword evidence="1" id="KW-0812">Transmembrane</keyword>
<gene>
    <name evidence="2" type="ORF">fugu_010513</name>
</gene>
<sequence length="410" mass="45743">MAALFQILRMSLVSPKCEGGPGREGRGGSEFNSEWMEEFEPAGRHQLQSSAHQTLAVPQPQEPSWPHTLSSLPPWKEWHHFALVVVVWSVFQAEAPLQPSLLLLYVCWRLLVMCLLWLGLGGCVYFLKCCFQKQFTGAPPVRQQQEDESGNRKDQFLRTSLSKRPDHSIPLALALADSLLLCVLQEPLPDPGVSHIKALLSRLQVSLQRRVLSAGSSLKWTCSSAAADKVQLIRGYLQQRTDSLVSLLQVQADFEASVKDMLEGLDGLWARLELLHTGVTLSKQESRGHKDLASACTDAETLSTVMCHYGKRLQSCQTHLNDSTQLLQELTWSHTHISNHMSRSWSSAESVWPELLLQSNIEQFDKVQENFLSLEQQISTFQAHLEGLGKAILDGSAGKFAHAKRPALPV</sequence>
<keyword evidence="1" id="KW-1133">Transmembrane helix</keyword>
<protein>
    <submittedName>
        <fullName evidence="2">Uncharacterized protein</fullName>
    </submittedName>
</protein>
<dbReference type="EMBL" id="SWLE01000003">
    <property type="protein sequence ID" value="TNN01131.1"/>
    <property type="molecule type" value="Genomic_DNA"/>
</dbReference>
<accession>A0A4Z2CAG0</accession>
<dbReference type="Proteomes" id="UP000516260">
    <property type="component" value="Chromosome 11"/>
</dbReference>
<name>A0A4Z2CAG0_9TELE</name>